<dbReference type="PANTHER" id="PTHR45436">
    <property type="entry name" value="SENSOR HISTIDINE KINASE YKOH"/>
    <property type="match status" value="1"/>
</dbReference>
<keyword evidence="7 11" id="KW-0418">Kinase</keyword>
<keyword evidence="4" id="KW-0597">Phosphoprotein</keyword>
<dbReference type="EMBL" id="QFCQ01000020">
    <property type="protein sequence ID" value="RDW13858.1"/>
    <property type="molecule type" value="Genomic_DNA"/>
</dbReference>
<dbReference type="SUPFAM" id="SSF55874">
    <property type="entry name" value="ATPase domain of HSP90 chaperone/DNA topoisomerase II/histidine kinase"/>
    <property type="match status" value="1"/>
</dbReference>
<proteinExistence type="predicted"/>
<dbReference type="Proteomes" id="UP000256679">
    <property type="component" value="Unassembled WGS sequence"/>
</dbReference>
<keyword evidence="8" id="KW-1133">Transmembrane helix</keyword>
<dbReference type="AlphaFoldDB" id="A0A3D8PF09"/>
<evidence type="ECO:0000256" key="5">
    <source>
        <dbReference type="ARBA" id="ARBA00022679"/>
    </source>
</evidence>
<dbReference type="CDD" id="cd00082">
    <property type="entry name" value="HisKA"/>
    <property type="match status" value="1"/>
</dbReference>
<accession>A0A3D8PF09</accession>
<comment type="catalytic activity">
    <reaction evidence="1">
        <text>ATP + protein L-histidine = ADP + protein N-phospho-L-histidine.</text>
        <dbReference type="EC" id="2.7.13.3"/>
    </reaction>
</comment>
<evidence type="ECO:0000313" key="11">
    <source>
        <dbReference type="EMBL" id="RDW13858.1"/>
    </source>
</evidence>
<dbReference type="RefSeq" id="WP_115755111.1">
    <property type="nucleotide sequence ID" value="NZ_QFCQ01000020.1"/>
</dbReference>
<dbReference type="InterPro" id="IPR050428">
    <property type="entry name" value="TCS_sensor_his_kinase"/>
</dbReference>
<evidence type="ECO:0000256" key="9">
    <source>
        <dbReference type="ARBA" id="ARBA00023136"/>
    </source>
</evidence>
<reference evidence="11 12" key="1">
    <citation type="submission" date="2018-05" db="EMBL/GenBank/DDBJ databases">
        <title>Whole genome sequencing of Paracoccus thiocyanatus SST.</title>
        <authorList>
            <person name="Ghosh W."/>
            <person name="Rameez M.J."/>
            <person name="Roy C."/>
        </authorList>
    </citation>
    <scope>NUCLEOTIDE SEQUENCE [LARGE SCALE GENOMIC DNA]</scope>
    <source>
        <strain evidence="11 12">SST</strain>
    </source>
</reference>
<dbReference type="SMART" id="SM00387">
    <property type="entry name" value="HATPase_c"/>
    <property type="match status" value="1"/>
</dbReference>
<dbReference type="Pfam" id="PF02518">
    <property type="entry name" value="HATPase_c"/>
    <property type="match status" value="1"/>
</dbReference>
<name>A0A3D8PF09_9RHOB</name>
<sequence>MTRSIRWRLVAAGAFAIAVALALSGMGLAVLFERHVERVAVADLQARALALAAMVQPNGDAGASLRAPPDDPLYDQPFSGHYWQVMLGDELRRSRSLWDYTLPTAQAPPPGESAVRALAGPQGEPLLAVEQGLLVGQGRGAVPLRIIVASDRDELALARRGFLGDLLPYLGLLGAALLLASWLQITVGLEPLQQVGARVAALGSGARPRIGQDLPTEVIPLATEIDKLLDARDRELDRARHRAANLAHGFKTPLQALLGDAARLSGRGEAEIARSVEAIANQMRRHVDRELARARIQSGRARQSAEPGTITAKLVGVLRRTPQGAGIDWQIAIPPGLYARIDPDDLTEALGALLENAMRHAGRSVHVSARAQGGRVLIAIRDDGPGVPEADLQRLTQRGLSLDPDGEGQGIGLAVVADIVDAAHGELRLANAQPGFLAELHLDAAPPVAPGAPPSPFPKYS</sequence>
<keyword evidence="6" id="KW-0812">Transmembrane</keyword>
<dbReference type="InterPro" id="IPR003594">
    <property type="entry name" value="HATPase_dom"/>
</dbReference>
<protein>
    <recommendedName>
        <fullName evidence="3">histidine kinase</fullName>
        <ecNumber evidence="3">2.7.13.3</ecNumber>
    </recommendedName>
</protein>
<evidence type="ECO:0000256" key="2">
    <source>
        <dbReference type="ARBA" id="ARBA00004370"/>
    </source>
</evidence>
<organism evidence="11 12">
    <name type="scientific">Paracoccus thiocyanatus</name>
    <dbReference type="NCBI Taxonomy" id="34006"/>
    <lineage>
        <taxon>Bacteria</taxon>
        <taxon>Pseudomonadati</taxon>
        <taxon>Pseudomonadota</taxon>
        <taxon>Alphaproteobacteria</taxon>
        <taxon>Rhodobacterales</taxon>
        <taxon>Paracoccaceae</taxon>
        <taxon>Paracoccus</taxon>
    </lineage>
</organism>
<evidence type="ECO:0000256" key="8">
    <source>
        <dbReference type="ARBA" id="ARBA00022989"/>
    </source>
</evidence>
<dbReference type="Gene3D" id="3.30.565.10">
    <property type="entry name" value="Histidine kinase-like ATPase, C-terminal domain"/>
    <property type="match status" value="1"/>
</dbReference>
<dbReference type="PRINTS" id="PR00344">
    <property type="entry name" value="BCTRLSENSOR"/>
</dbReference>
<dbReference type="EC" id="2.7.13.3" evidence="3"/>
<evidence type="ECO:0000259" key="10">
    <source>
        <dbReference type="PROSITE" id="PS50109"/>
    </source>
</evidence>
<gene>
    <name evidence="11" type="ORF">DIE28_05640</name>
</gene>
<feature type="domain" description="Histidine kinase" evidence="10">
    <location>
        <begin position="245"/>
        <end position="446"/>
    </location>
</feature>
<keyword evidence="5" id="KW-0808">Transferase</keyword>
<evidence type="ECO:0000256" key="3">
    <source>
        <dbReference type="ARBA" id="ARBA00012438"/>
    </source>
</evidence>
<evidence type="ECO:0000256" key="7">
    <source>
        <dbReference type="ARBA" id="ARBA00022777"/>
    </source>
</evidence>
<comment type="subcellular location">
    <subcellularLocation>
        <location evidence="2">Membrane</location>
    </subcellularLocation>
</comment>
<dbReference type="InterPro" id="IPR004358">
    <property type="entry name" value="Sig_transdc_His_kin-like_C"/>
</dbReference>
<keyword evidence="9" id="KW-0472">Membrane</keyword>
<dbReference type="InterPro" id="IPR005467">
    <property type="entry name" value="His_kinase_dom"/>
</dbReference>
<comment type="caution">
    <text evidence="11">The sequence shown here is derived from an EMBL/GenBank/DDBJ whole genome shotgun (WGS) entry which is preliminary data.</text>
</comment>
<keyword evidence="12" id="KW-1185">Reference proteome</keyword>
<dbReference type="InterPro" id="IPR036890">
    <property type="entry name" value="HATPase_C_sf"/>
</dbReference>
<dbReference type="PANTHER" id="PTHR45436:SF5">
    <property type="entry name" value="SENSOR HISTIDINE KINASE TRCS"/>
    <property type="match status" value="1"/>
</dbReference>
<dbReference type="GO" id="GO:0005886">
    <property type="term" value="C:plasma membrane"/>
    <property type="evidence" value="ECO:0007669"/>
    <property type="project" value="TreeGrafter"/>
</dbReference>
<dbReference type="GO" id="GO:0000155">
    <property type="term" value="F:phosphorelay sensor kinase activity"/>
    <property type="evidence" value="ECO:0007669"/>
    <property type="project" value="InterPro"/>
</dbReference>
<evidence type="ECO:0000256" key="1">
    <source>
        <dbReference type="ARBA" id="ARBA00000085"/>
    </source>
</evidence>
<evidence type="ECO:0000256" key="6">
    <source>
        <dbReference type="ARBA" id="ARBA00022692"/>
    </source>
</evidence>
<evidence type="ECO:0000313" key="12">
    <source>
        <dbReference type="Proteomes" id="UP000256679"/>
    </source>
</evidence>
<dbReference type="PROSITE" id="PS50109">
    <property type="entry name" value="HIS_KIN"/>
    <property type="match status" value="1"/>
</dbReference>
<dbReference type="InterPro" id="IPR003661">
    <property type="entry name" value="HisK_dim/P_dom"/>
</dbReference>
<evidence type="ECO:0000256" key="4">
    <source>
        <dbReference type="ARBA" id="ARBA00022553"/>
    </source>
</evidence>